<evidence type="ECO:0000256" key="1">
    <source>
        <dbReference type="SAM" id="MobiDB-lite"/>
    </source>
</evidence>
<dbReference type="AlphaFoldDB" id="A0AAD1T438"/>
<feature type="compositionally biased region" description="Polar residues" evidence="1">
    <location>
        <begin position="1"/>
        <end position="20"/>
    </location>
</feature>
<organism evidence="2 3">
    <name type="scientific">Pelobates cultripes</name>
    <name type="common">Western spadefoot toad</name>
    <dbReference type="NCBI Taxonomy" id="61616"/>
    <lineage>
        <taxon>Eukaryota</taxon>
        <taxon>Metazoa</taxon>
        <taxon>Chordata</taxon>
        <taxon>Craniata</taxon>
        <taxon>Vertebrata</taxon>
        <taxon>Euteleostomi</taxon>
        <taxon>Amphibia</taxon>
        <taxon>Batrachia</taxon>
        <taxon>Anura</taxon>
        <taxon>Pelobatoidea</taxon>
        <taxon>Pelobatidae</taxon>
        <taxon>Pelobates</taxon>
    </lineage>
</organism>
<keyword evidence="3" id="KW-1185">Reference proteome</keyword>
<feature type="region of interest" description="Disordered" evidence="1">
    <location>
        <begin position="1"/>
        <end position="37"/>
    </location>
</feature>
<reference evidence="2" key="1">
    <citation type="submission" date="2022-03" db="EMBL/GenBank/DDBJ databases">
        <authorList>
            <person name="Alioto T."/>
            <person name="Alioto T."/>
            <person name="Gomez Garrido J."/>
        </authorList>
    </citation>
    <scope>NUCLEOTIDE SEQUENCE</scope>
</reference>
<accession>A0AAD1T438</accession>
<protein>
    <submittedName>
        <fullName evidence="2">Uncharacterized protein</fullName>
    </submittedName>
</protein>
<evidence type="ECO:0000313" key="3">
    <source>
        <dbReference type="Proteomes" id="UP001295444"/>
    </source>
</evidence>
<sequence length="179" mass="20148">MWKSISQVTPAHLQAQSQGHSKAPGKMLTSDDLSTPSISGRTPLGELLGEGECLMLVQDLEQRLRNQIDKIEHLKLSVAEALSNSSNNTGFKSIEQHGGDLKMSMAEHTAFLNDLNKRTESLQMSISLYIQVKTLPKVWCSRRSIRRRRQLVDDTQSELGWNPAWPRRNSNSSEMSCAW</sequence>
<name>A0AAD1T438_PELCU</name>
<evidence type="ECO:0000313" key="2">
    <source>
        <dbReference type="EMBL" id="CAH2316302.1"/>
    </source>
</evidence>
<gene>
    <name evidence="2" type="ORF">PECUL_23A003195</name>
</gene>
<dbReference type="EMBL" id="OW240920">
    <property type="protein sequence ID" value="CAH2316302.1"/>
    <property type="molecule type" value="Genomic_DNA"/>
</dbReference>
<proteinExistence type="predicted"/>
<dbReference type="Proteomes" id="UP001295444">
    <property type="component" value="Chromosome 09"/>
</dbReference>